<dbReference type="GO" id="GO:0046686">
    <property type="term" value="P:response to cadmium ion"/>
    <property type="evidence" value="ECO:0007669"/>
    <property type="project" value="TreeGrafter"/>
</dbReference>
<dbReference type="GO" id="GO:0010288">
    <property type="term" value="P:response to lead ion"/>
    <property type="evidence" value="ECO:0007669"/>
    <property type="project" value="TreeGrafter"/>
</dbReference>
<dbReference type="GO" id="GO:0003700">
    <property type="term" value="F:DNA-binding transcription factor activity"/>
    <property type="evidence" value="ECO:0007669"/>
    <property type="project" value="InterPro"/>
</dbReference>
<dbReference type="PROSITE" id="PS50987">
    <property type="entry name" value="HTH_ARSR_2"/>
    <property type="match status" value="1"/>
</dbReference>
<dbReference type="PANTHER" id="PTHR39168">
    <property type="entry name" value="TRANSCRIPTIONAL REGULATOR-RELATED"/>
    <property type="match status" value="1"/>
</dbReference>
<dbReference type="InterPro" id="IPR036390">
    <property type="entry name" value="WH_DNA-bd_sf"/>
</dbReference>
<dbReference type="CDD" id="cd00090">
    <property type="entry name" value="HTH_ARSR"/>
    <property type="match status" value="1"/>
</dbReference>
<dbReference type="EMBL" id="JFKE01000007">
    <property type="protein sequence ID" value="KAJ54551.1"/>
    <property type="molecule type" value="Genomic_DNA"/>
</dbReference>
<evidence type="ECO:0000259" key="1">
    <source>
        <dbReference type="PROSITE" id="PS50987"/>
    </source>
</evidence>
<dbReference type="SMART" id="SM00418">
    <property type="entry name" value="HTH_ARSR"/>
    <property type="match status" value="1"/>
</dbReference>
<comment type="caution">
    <text evidence="2">The sequence shown here is derived from an EMBL/GenBank/DDBJ whole genome shotgun (WGS) entry which is preliminary data.</text>
</comment>
<dbReference type="STRING" id="1454373.ACMU_17750"/>
<dbReference type="GO" id="GO:0003677">
    <property type="term" value="F:DNA binding"/>
    <property type="evidence" value="ECO:0007669"/>
    <property type="project" value="TreeGrafter"/>
</dbReference>
<dbReference type="GO" id="GO:0097063">
    <property type="term" value="F:cadmium ion sensor activity"/>
    <property type="evidence" value="ECO:0007669"/>
    <property type="project" value="TreeGrafter"/>
</dbReference>
<dbReference type="PRINTS" id="PR00778">
    <property type="entry name" value="HTHARSR"/>
</dbReference>
<sequence>MKEGPDISRLSALIGDPARANMLSALMAGKALTAGELAYEAGVSAATASGHLRQMAEAGLIEGVSQGRHRYFRLADEHVQRALEALMSLAAQKGHLRSRTGPRDPALRAARVCYDHLAGAQAVEIYEVLTARGLFAASSQGIALSTPGRAFFAQAGFDVAAMERARRPTCRACLDWSERRYHLAGSLGAALLQRVLDEGWAIRAPDSRVVTFREGGQGALAALLQLG</sequence>
<dbReference type="InterPro" id="IPR011991">
    <property type="entry name" value="ArsR-like_HTH"/>
</dbReference>
<evidence type="ECO:0000313" key="3">
    <source>
        <dbReference type="Proteomes" id="UP000026249"/>
    </source>
</evidence>
<dbReference type="InterPro" id="IPR036388">
    <property type="entry name" value="WH-like_DNA-bd_sf"/>
</dbReference>
<keyword evidence="3" id="KW-1185">Reference proteome</keyword>
<feature type="domain" description="HTH arsR-type" evidence="1">
    <location>
        <begin position="1"/>
        <end position="94"/>
    </location>
</feature>
<dbReference type="AlphaFoldDB" id="A0A037ZG94"/>
<dbReference type="PANTHER" id="PTHR39168:SF1">
    <property type="entry name" value="TRANSCRIPTIONAL REGULATORY PROTEIN"/>
    <property type="match status" value="1"/>
</dbReference>
<dbReference type="OrthoDB" id="9797716at2"/>
<evidence type="ECO:0000313" key="2">
    <source>
        <dbReference type="EMBL" id="KAJ54551.1"/>
    </source>
</evidence>
<protein>
    <submittedName>
        <fullName evidence="2">ArsR family transcriptional regulator</fullName>
    </submittedName>
</protein>
<reference evidence="2 3" key="1">
    <citation type="submission" date="2014-03" db="EMBL/GenBank/DDBJ databases">
        <title>Draft Genome Sequence of Actibacterium mucosum KCTC 23349, a Marine Alphaproteobacterium with Complex Ionic Requirements Isolated from Mediterranean Seawater at Malvarrosa Beach, Valencia, Spain.</title>
        <authorList>
            <person name="Arahal D.R."/>
            <person name="Shao Z."/>
            <person name="Lai Q."/>
            <person name="Pujalte M.J."/>
        </authorList>
    </citation>
    <scope>NUCLEOTIDE SEQUENCE [LARGE SCALE GENOMIC DNA]</scope>
    <source>
        <strain evidence="2 3">KCTC 23349</strain>
    </source>
</reference>
<dbReference type="InterPro" id="IPR001845">
    <property type="entry name" value="HTH_ArsR_DNA-bd_dom"/>
</dbReference>
<gene>
    <name evidence="2" type="ORF">ACMU_17750</name>
</gene>
<dbReference type="Proteomes" id="UP000026249">
    <property type="component" value="Unassembled WGS sequence"/>
</dbReference>
<dbReference type="Pfam" id="PF12840">
    <property type="entry name" value="HTH_20"/>
    <property type="match status" value="1"/>
</dbReference>
<dbReference type="InterPro" id="IPR052543">
    <property type="entry name" value="HTH_Metal-responsive_Reg"/>
</dbReference>
<accession>A0A037ZG94</accession>
<name>A0A037ZG94_9RHOB</name>
<dbReference type="NCBIfam" id="NF033788">
    <property type="entry name" value="HTH_metalloreg"/>
    <property type="match status" value="1"/>
</dbReference>
<dbReference type="SUPFAM" id="SSF46785">
    <property type="entry name" value="Winged helix' DNA-binding domain"/>
    <property type="match status" value="1"/>
</dbReference>
<proteinExistence type="predicted"/>
<organism evidence="2 3">
    <name type="scientific">Actibacterium mucosum KCTC 23349</name>
    <dbReference type="NCBI Taxonomy" id="1454373"/>
    <lineage>
        <taxon>Bacteria</taxon>
        <taxon>Pseudomonadati</taxon>
        <taxon>Pseudomonadota</taxon>
        <taxon>Alphaproteobacteria</taxon>
        <taxon>Rhodobacterales</taxon>
        <taxon>Roseobacteraceae</taxon>
        <taxon>Actibacterium</taxon>
    </lineage>
</organism>
<dbReference type="Gene3D" id="1.10.10.10">
    <property type="entry name" value="Winged helix-like DNA-binding domain superfamily/Winged helix DNA-binding domain"/>
    <property type="match status" value="1"/>
</dbReference>
<dbReference type="GO" id="GO:0032791">
    <property type="term" value="F:lead ion binding"/>
    <property type="evidence" value="ECO:0007669"/>
    <property type="project" value="TreeGrafter"/>
</dbReference>